<evidence type="ECO:0000256" key="2">
    <source>
        <dbReference type="ARBA" id="ARBA00008312"/>
    </source>
</evidence>
<dbReference type="GO" id="GO:0004324">
    <property type="term" value="F:ferredoxin-NADP+ reductase activity"/>
    <property type="evidence" value="ECO:0007669"/>
    <property type="project" value="UniProtKB-EC"/>
</dbReference>
<accession>A0A9Q8X2K3</accession>
<feature type="domain" description="FAD-binding FR-type" evidence="16">
    <location>
        <begin position="2"/>
        <end position="101"/>
    </location>
</feature>
<dbReference type="Proteomes" id="UP001056209">
    <property type="component" value="Chromosome"/>
</dbReference>
<protein>
    <recommendedName>
        <fullName evidence="5">Flavodoxin/ferredoxin--NADP reductase</fullName>
        <ecNumber evidence="4">1.18.1.2</ecNumber>
        <ecNumber evidence="3">1.19.1.1</ecNumber>
    </recommendedName>
    <alternativeName>
        <fullName evidence="13">Ferredoxin (flavodoxin):NADP(+) oxidoreductase</fullName>
    </alternativeName>
    <alternativeName>
        <fullName evidence="11">Ferredoxin--NADP reductase</fullName>
    </alternativeName>
    <alternativeName>
        <fullName evidence="12">Flavodoxin--NADP reductase</fullName>
    </alternativeName>
</protein>
<comment type="cofactor">
    <cofactor evidence="1">
        <name>FAD</name>
        <dbReference type="ChEBI" id="CHEBI:57692"/>
    </cofactor>
</comment>
<dbReference type="Gene3D" id="3.40.50.80">
    <property type="entry name" value="Nucleotide-binding domain of ferredoxin-NADP reductase (FNR) module"/>
    <property type="match status" value="1"/>
</dbReference>
<dbReference type="EC" id="1.19.1.1" evidence="3"/>
<comment type="catalytic activity">
    <reaction evidence="14">
        <text>reduced [flavodoxin] + NADP(+) = oxidized [flavodoxin] + NADPH + 2 H(+)</text>
        <dbReference type="Rhea" id="RHEA:50756"/>
        <dbReference type="Rhea" id="RHEA-COMP:10622"/>
        <dbReference type="Rhea" id="RHEA-COMP:10623"/>
        <dbReference type="ChEBI" id="CHEBI:15378"/>
        <dbReference type="ChEBI" id="CHEBI:57618"/>
        <dbReference type="ChEBI" id="CHEBI:57783"/>
        <dbReference type="ChEBI" id="CHEBI:58210"/>
        <dbReference type="ChEBI" id="CHEBI:58349"/>
        <dbReference type="EC" id="1.19.1.1"/>
    </reaction>
</comment>
<dbReference type="GO" id="GO:0042167">
    <property type="term" value="P:heme catabolic process"/>
    <property type="evidence" value="ECO:0007669"/>
    <property type="project" value="TreeGrafter"/>
</dbReference>
<dbReference type="InterPro" id="IPR001433">
    <property type="entry name" value="OxRdtase_FAD/NAD-bd"/>
</dbReference>
<dbReference type="SUPFAM" id="SSF63380">
    <property type="entry name" value="Riboflavin synthase domain-like"/>
    <property type="match status" value="1"/>
</dbReference>
<dbReference type="CDD" id="cd06195">
    <property type="entry name" value="FNR1"/>
    <property type="match status" value="1"/>
</dbReference>
<dbReference type="InterPro" id="IPR039261">
    <property type="entry name" value="FNR_nucleotide-bd"/>
</dbReference>
<dbReference type="PROSITE" id="PS51384">
    <property type="entry name" value="FAD_FR"/>
    <property type="match status" value="1"/>
</dbReference>
<dbReference type="PANTHER" id="PTHR47878:SF1">
    <property type="entry name" value="FLAVODOXIN_FERREDOXIN--NADP REDUCTASE"/>
    <property type="match status" value="1"/>
</dbReference>
<keyword evidence="9" id="KW-0521">NADP</keyword>
<sequence>MSTWVVGKIVEVKHWTDQLFSLIVQAPVNAFVAGQFTRIGMYVNSTIIQRAYSYLNAPNDPNLEFYIATVLEGKFTPLLRALCSGDTVMLTKEAYGRFVLDEIPSCANLWMLASGTGIGPYLSILADHDERLDQFSNIVLVHATRFYKNLNYLSQIKKLKNIYSSKLRVQTITSQEKSYNSLFGRIPTLIENNSLEKKVGLPLNISNSHVMLCGNPHMISDTKEILKKKYGMKDHVRRNPGHITQERYW</sequence>
<organism evidence="17 18">
    <name type="scientific">Candidatus Blochmannia vicinus</name>
    <name type="common">nom. nud.</name>
    <dbReference type="NCBI Taxonomy" id="251540"/>
    <lineage>
        <taxon>Bacteria</taxon>
        <taxon>Pseudomonadati</taxon>
        <taxon>Pseudomonadota</taxon>
        <taxon>Gammaproteobacteria</taxon>
        <taxon>Enterobacterales</taxon>
        <taxon>Enterobacteriaceae</taxon>
        <taxon>ant endosymbionts</taxon>
        <taxon>Candidatus Blochmanniella</taxon>
    </lineage>
</organism>
<dbReference type="PANTHER" id="PTHR47878">
    <property type="entry name" value="OXIDOREDUCTASE FAD/NAD(P)-BINDING DOMAIN PROTEIN"/>
    <property type="match status" value="1"/>
</dbReference>
<evidence type="ECO:0000256" key="11">
    <source>
        <dbReference type="ARBA" id="ARBA00029856"/>
    </source>
</evidence>
<evidence type="ECO:0000256" key="8">
    <source>
        <dbReference type="ARBA" id="ARBA00022827"/>
    </source>
</evidence>
<dbReference type="EC" id="1.18.1.2" evidence="4"/>
<keyword evidence="10" id="KW-0560">Oxidoreductase</keyword>
<dbReference type="InterPro" id="IPR017927">
    <property type="entry name" value="FAD-bd_FR_type"/>
</dbReference>
<evidence type="ECO:0000256" key="9">
    <source>
        <dbReference type="ARBA" id="ARBA00022857"/>
    </source>
</evidence>
<name>A0A9Q8X2K3_9ENTR</name>
<evidence type="ECO:0000256" key="14">
    <source>
        <dbReference type="ARBA" id="ARBA00047271"/>
    </source>
</evidence>
<evidence type="ECO:0000256" key="1">
    <source>
        <dbReference type="ARBA" id="ARBA00001974"/>
    </source>
</evidence>
<keyword evidence="7" id="KW-0547">Nucleotide-binding</keyword>
<dbReference type="GO" id="GO:0034599">
    <property type="term" value="P:cellular response to oxidative stress"/>
    <property type="evidence" value="ECO:0007669"/>
    <property type="project" value="TreeGrafter"/>
</dbReference>
<evidence type="ECO:0000259" key="16">
    <source>
        <dbReference type="PROSITE" id="PS51384"/>
    </source>
</evidence>
<evidence type="ECO:0000313" key="17">
    <source>
        <dbReference type="EMBL" id="URJ28191.1"/>
    </source>
</evidence>
<evidence type="ECO:0000256" key="7">
    <source>
        <dbReference type="ARBA" id="ARBA00022741"/>
    </source>
</evidence>
<evidence type="ECO:0000256" key="3">
    <source>
        <dbReference type="ARBA" id="ARBA00012872"/>
    </source>
</evidence>
<evidence type="ECO:0000256" key="13">
    <source>
        <dbReference type="ARBA" id="ARBA00030173"/>
    </source>
</evidence>
<keyword evidence="8" id="KW-0274">FAD</keyword>
<comment type="similarity">
    <text evidence="2">Belongs to the ferredoxin--NADP reductase type 1 family.</text>
</comment>
<dbReference type="GO" id="GO:0000166">
    <property type="term" value="F:nucleotide binding"/>
    <property type="evidence" value="ECO:0007669"/>
    <property type="project" value="UniProtKB-KW"/>
</dbReference>
<evidence type="ECO:0000256" key="6">
    <source>
        <dbReference type="ARBA" id="ARBA00022630"/>
    </source>
</evidence>
<dbReference type="EMBL" id="CP097753">
    <property type="protein sequence ID" value="URJ28191.1"/>
    <property type="molecule type" value="Genomic_DNA"/>
</dbReference>
<dbReference type="InterPro" id="IPR033892">
    <property type="entry name" value="FNR_bac"/>
</dbReference>
<keyword evidence="6" id="KW-0285">Flavoprotein</keyword>
<dbReference type="SUPFAM" id="SSF52343">
    <property type="entry name" value="Ferredoxin reductase-like, C-terminal NADP-linked domain"/>
    <property type="match status" value="1"/>
</dbReference>
<proteinExistence type="inferred from homology"/>
<dbReference type="InterPro" id="IPR017938">
    <property type="entry name" value="Riboflavin_synthase-like_b-brl"/>
</dbReference>
<evidence type="ECO:0000256" key="5">
    <source>
        <dbReference type="ARBA" id="ARBA00020327"/>
    </source>
</evidence>
<dbReference type="RefSeq" id="WP_250248610.1">
    <property type="nucleotide sequence ID" value="NZ_CP097753.1"/>
</dbReference>
<dbReference type="AlphaFoldDB" id="A0A9Q8X2K3"/>
<comment type="catalytic activity">
    <reaction evidence="15">
        <text>2 reduced [2Fe-2S]-[ferredoxin] + NADP(+) + H(+) = 2 oxidized [2Fe-2S]-[ferredoxin] + NADPH</text>
        <dbReference type="Rhea" id="RHEA:20125"/>
        <dbReference type="Rhea" id="RHEA-COMP:10000"/>
        <dbReference type="Rhea" id="RHEA-COMP:10001"/>
        <dbReference type="ChEBI" id="CHEBI:15378"/>
        <dbReference type="ChEBI" id="CHEBI:33737"/>
        <dbReference type="ChEBI" id="CHEBI:33738"/>
        <dbReference type="ChEBI" id="CHEBI:57783"/>
        <dbReference type="ChEBI" id="CHEBI:58349"/>
        <dbReference type="EC" id="1.18.1.2"/>
    </reaction>
</comment>
<evidence type="ECO:0000313" key="18">
    <source>
        <dbReference type="Proteomes" id="UP001056209"/>
    </source>
</evidence>
<evidence type="ECO:0000256" key="15">
    <source>
        <dbReference type="ARBA" id="ARBA00047776"/>
    </source>
</evidence>
<dbReference type="Pfam" id="PF00175">
    <property type="entry name" value="NAD_binding_1"/>
    <property type="match status" value="1"/>
</dbReference>
<evidence type="ECO:0000256" key="4">
    <source>
        <dbReference type="ARBA" id="ARBA00013223"/>
    </source>
</evidence>
<reference evidence="17" key="1">
    <citation type="submission" date="2022-05" db="EMBL/GenBank/DDBJ databases">
        <title>Impact of host demography and evolutionary history on endosymbiont molecular evolution: a test in carpenter ants (Genus Camponotus) and their Blochmannia endosymbionts.</title>
        <authorList>
            <person name="Manthey J.D."/>
            <person name="Giron J.C."/>
            <person name="Hruska J.P."/>
        </authorList>
    </citation>
    <scope>NUCLEOTIDE SEQUENCE</scope>
    <source>
        <strain evidence="17">C-039</strain>
    </source>
</reference>
<dbReference type="Gene3D" id="2.40.30.10">
    <property type="entry name" value="Translation factors"/>
    <property type="match status" value="1"/>
</dbReference>
<gene>
    <name evidence="17" type="ORF">M9393_00160</name>
</gene>
<evidence type="ECO:0000256" key="10">
    <source>
        <dbReference type="ARBA" id="ARBA00023002"/>
    </source>
</evidence>
<dbReference type="InterPro" id="IPR051930">
    <property type="entry name" value="FNR_type-1"/>
</dbReference>
<evidence type="ECO:0000256" key="12">
    <source>
        <dbReference type="ARBA" id="ARBA00030000"/>
    </source>
</evidence>